<dbReference type="GO" id="GO:0005829">
    <property type="term" value="C:cytosol"/>
    <property type="evidence" value="ECO:0007669"/>
    <property type="project" value="TreeGrafter"/>
</dbReference>
<dbReference type="InterPro" id="IPR036390">
    <property type="entry name" value="WH_DNA-bd_sf"/>
</dbReference>
<organism evidence="1">
    <name type="scientific">Aquifex aeolicus</name>
    <dbReference type="NCBI Taxonomy" id="63363"/>
    <lineage>
        <taxon>Bacteria</taxon>
        <taxon>Pseudomonadati</taxon>
        <taxon>Aquificota</taxon>
        <taxon>Aquificia</taxon>
        <taxon>Aquificales</taxon>
        <taxon>Aquificaceae</taxon>
        <taxon>Aquifex</taxon>
    </lineage>
</organism>
<gene>
    <name evidence="1" type="ORF">ENJ61_04430</name>
</gene>
<reference evidence="1" key="1">
    <citation type="journal article" date="2020" name="mSystems">
        <title>Genome- and Community-Level Interaction Insights into Carbon Utilization and Element Cycling Functions of Hydrothermarchaeota in Hydrothermal Sediment.</title>
        <authorList>
            <person name="Zhou Z."/>
            <person name="Liu Y."/>
            <person name="Xu W."/>
            <person name="Pan J."/>
            <person name="Luo Z.H."/>
            <person name="Li M."/>
        </authorList>
    </citation>
    <scope>NUCLEOTIDE SEQUENCE [LARGE SCALE GENOMIC DNA]</scope>
    <source>
        <strain evidence="1">HyVt-501</strain>
    </source>
</reference>
<dbReference type="PANTHER" id="PTHR33221:SF14">
    <property type="entry name" value="HTH-TYPE TRANSCRIPTIONAL REGULATOR AQ_268-RELATED"/>
    <property type="match status" value="1"/>
</dbReference>
<protein>
    <submittedName>
        <fullName evidence="1">Rrf2 family transcriptional regulator</fullName>
    </submittedName>
</protein>
<dbReference type="Gene3D" id="1.10.10.10">
    <property type="entry name" value="Winged helix-like DNA-binding domain superfamily/Winged helix DNA-binding domain"/>
    <property type="match status" value="1"/>
</dbReference>
<comment type="caution">
    <text evidence="1">The sequence shown here is derived from an EMBL/GenBank/DDBJ whole genome shotgun (WGS) entry which is preliminary data.</text>
</comment>
<dbReference type="Proteomes" id="UP000885792">
    <property type="component" value="Unassembled WGS sequence"/>
</dbReference>
<dbReference type="PROSITE" id="PS51197">
    <property type="entry name" value="HTH_RRF2_2"/>
    <property type="match status" value="1"/>
</dbReference>
<name>A0A7C5Q8K2_AQUAO</name>
<dbReference type="InterPro" id="IPR036388">
    <property type="entry name" value="WH-like_DNA-bd_sf"/>
</dbReference>
<dbReference type="NCBIfam" id="TIGR00738">
    <property type="entry name" value="rrf2_super"/>
    <property type="match status" value="1"/>
</dbReference>
<dbReference type="Pfam" id="PF02082">
    <property type="entry name" value="Rrf2"/>
    <property type="match status" value="1"/>
</dbReference>
<accession>A0A7C5Q8K2</accession>
<dbReference type="GO" id="GO:0003700">
    <property type="term" value="F:DNA-binding transcription factor activity"/>
    <property type="evidence" value="ECO:0007669"/>
    <property type="project" value="TreeGrafter"/>
</dbReference>
<proteinExistence type="predicted"/>
<dbReference type="InterPro" id="IPR000944">
    <property type="entry name" value="Tscrpt_reg_Rrf2"/>
</dbReference>
<evidence type="ECO:0000313" key="1">
    <source>
        <dbReference type="EMBL" id="HHJ64135.1"/>
    </source>
</evidence>
<dbReference type="PANTHER" id="PTHR33221">
    <property type="entry name" value="WINGED HELIX-TURN-HELIX TRANSCRIPTIONAL REGULATOR, RRF2 FAMILY"/>
    <property type="match status" value="1"/>
</dbReference>
<dbReference type="AlphaFoldDB" id="A0A7C5Q8K2"/>
<sequence>MIYSDTVRYALMALSYLAYHQGKLVKADEIAKAQRIPKPFLSKILHELARRNILHSVKGPRGGFTLKVDPKTLSMWDVVVIMGEEGKFNSCVLMPEKCEVYESNPCVVHHKWENLKRKVIEFLKETTIADLITVEERHMADMIS</sequence>
<dbReference type="SUPFAM" id="SSF46785">
    <property type="entry name" value="Winged helix' DNA-binding domain"/>
    <property type="match status" value="1"/>
</dbReference>
<dbReference type="EMBL" id="DRNB01000160">
    <property type="protein sequence ID" value="HHJ64135.1"/>
    <property type="molecule type" value="Genomic_DNA"/>
</dbReference>